<keyword evidence="3" id="KW-0285">Flavoprotein</keyword>
<comment type="cofactor">
    <cofactor evidence="1">
        <name>FAD</name>
        <dbReference type="ChEBI" id="CHEBI:57692"/>
    </cofactor>
</comment>
<proteinExistence type="inferred from homology"/>
<keyword evidence="4" id="KW-0274">FAD</keyword>
<gene>
    <name evidence="7" type="ORF">R5A26_16610</name>
</gene>
<sequence length="481" mass="50999">MTVGQGQFSDERHSTMTEHQGRIVLGEDTVTELAGRIEGSVFAPDDTGYVGAIAGFNLRSQQRPCLVVAAATAADVRAAVGFAAAHDIPVGVMATGHQPFPAEDDFLLVTTGAMRAVEIDAERAVARVGAGALWSDVVEPAQAAGLAPLNGSSPQVGVVGFTLGGGLSPFLGRSYGWAADHVVAIEVVTPDGELRRVSAELEPELFWGLRGGRSNFGIVTELEIGLFPVTSFYGGGIYFPAEDVEAVLRAFPEVVREAPDTFTCSVALLNFPPVPQIPEPLRGRFLAHVRVTHLGSDEEAEKLIAPFRAIGAGVVDTIGRHPYGAYALVHTDPADPFPYEEQGALLAELPARAVESLVESAQLAAGGLVTVLEIRHLGGALADRPAGASPIAARDAVFNVWGATVGPPEVVEAGMAMLGGMVERMSPWSTGLAYTNFAGRDDRAENVFTAADLKRLRVLKRRYDPRNLFRVNNHNVAPEQR</sequence>
<dbReference type="InterPro" id="IPR012951">
    <property type="entry name" value="BBE"/>
</dbReference>
<dbReference type="Gene3D" id="3.30.43.10">
    <property type="entry name" value="Uridine Diphospho-n-acetylenolpyruvylglucosamine Reductase, domain 2"/>
    <property type="match status" value="1"/>
</dbReference>
<dbReference type="InterPro" id="IPR006093">
    <property type="entry name" value="Oxy_OxRdtase_FAD_BS"/>
</dbReference>
<comment type="caution">
    <text evidence="7">The sequence shown here is derived from an EMBL/GenBank/DDBJ whole genome shotgun (WGS) entry which is preliminary data.</text>
</comment>
<dbReference type="PANTHER" id="PTHR42973">
    <property type="entry name" value="BINDING OXIDOREDUCTASE, PUTATIVE (AFU_ORTHOLOGUE AFUA_1G17690)-RELATED"/>
    <property type="match status" value="1"/>
</dbReference>
<dbReference type="InterPro" id="IPR050416">
    <property type="entry name" value="FAD-linked_Oxidoreductase"/>
</dbReference>
<dbReference type="InterPro" id="IPR016167">
    <property type="entry name" value="FAD-bd_PCMH_sub1"/>
</dbReference>
<name>A0ABU4FBY1_9ACTN</name>
<dbReference type="Gene3D" id="3.40.462.20">
    <property type="match status" value="1"/>
</dbReference>
<dbReference type="InterPro" id="IPR036318">
    <property type="entry name" value="FAD-bd_PCMH-like_sf"/>
</dbReference>
<evidence type="ECO:0000313" key="7">
    <source>
        <dbReference type="EMBL" id="MDV7217575.1"/>
    </source>
</evidence>
<evidence type="ECO:0000256" key="1">
    <source>
        <dbReference type="ARBA" id="ARBA00001974"/>
    </source>
</evidence>
<dbReference type="InterPro" id="IPR006094">
    <property type="entry name" value="Oxid_FAD_bind_N"/>
</dbReference>
<feature type="domain" description="FAD-binding PCMH-type" evidence="6">
    <location>
        <begin position="60"/>
        <end position="229"/>
    </location>
</feature>
<dbReference type="InterPro" id="IPR016169">
    <property type="entry name" value="FAD-bd_PCMH_sub2"/>
</dbReference>
<dbReference type="RefSeq" id="WP_317771845.1">
    <property type="nucleotide sequence ID" value="NZ_JAWMAJ010000048.1"/>
</dbReference>
<evidence type="ECO:0000256" key="3">
    <source>
        <dbReference type="ARBA" id="ARBA00022630"/>
    </source>
</evidence>
<accession>A0ABU4FBY1</accession>
<evidence type="ECO:0000259" key="6">
    <source>
        <dbReference type="PROSITE" id="PS51387"/>
    </source>
</evidence>
<dbReference type="InterPro" id="IPR016166">
    <property type="entry name" value="FAD-bd_PCMH"/>
</dbReference>
<dbReference type="SUPFAM" id="SSF56176">
    <property type="entry name" value="FAD-binding/transporter-associated domain-like"/>
    <property type="match status" value="1"/>
</dbReference>
<dbReference type="Pfam" id="PF01565">
    <property type="entry name" value="FAD_binding_4"/>
    <property type="match status" value="1"/>
</dbReference>
<dbReference type="PROSITE" id="PS51387">
    <property type="entry name" value="FAD_PCMH"/>
    <property type="match status" value="1"/>
</dbReference>
<keyword evidence="5" id="KW-0560">Oxidoreductase</keyword>
<dbReference type="EMBL" id="JAWMAJ010000048">
    <property type="protein sequence ID" value="MDV7217575.1"/>
    <property type="molecule type" value="Genomic_DNA"/>
</dbReference>
<dbReference type="Proteomes" id="UP001187346">
    <property type="component" value="Unassembled WGS sequence"/>
</dbReference>
<comment type="similarity">
    <text evidence="2">Belongs to the oxygen-dependent FAD-linked oxidoreductase family.</text>
</comment>
<dbReference type="PANTHER" id="PTHR42973:SF39">
    <property type="entry name" value="FAD-BINDING PCMH-TYPE DOMAIN-CONTAINING PROTEIN"/>
    <property type="match status" value="1"/>
</dbReference>
<evidence type="ECO:0000256" key="2">
    <source>
        <dbReference type="ARBA" id="ARBA00005466"/>
    </source>
</evidence>
<reference evidence="7 8" key="1">
    <citation type="submission" date="2023-10" db="EMBL/GenBank/DDBJ databases">
        <title>Characterization of rhizosphere-enriched actinobacteria from wheat plants lab-grown on chernevaya soil.</title>
        <authorList>
            <person name="Tikhonova E.N."/>
            <person name="Konopkin A."/>
            <person name="Kravchenko I.K."/>
        </authorList>
    </citation>
    <scope>NUCLEOTIDE SEQUENCE [LARGE SCALE GENOMIC DNA]</scope>
    <source>
        <strain evidence="7 8">RR29</strain>
    </source>
</reference>
<protein>
    <submittedName>
        <fullName evidence="7">FAD-binding oxidoreductase</fullName>
    </submittedName>
</protein>
<evidence type="ECO:0000256" key="4">
    <source>
        <dbReference type="ARBA" id="ARBA00022827"/>
    </source>
</evidence>
<dbReference type="Pfam" id="PF08031">
    <property type="entry name" value="BBE"/>
    <property type="match status" value="1"/>
</dbReference>
<dbReference type="PROSITE" id="PS00862">
    <property type="entry name" value="OX2_COVAL_FAD"/>
    <property type="match status" value="1"/>
</dbReference>
<dbReference type="Gene3D" id="3.30.465.10">
    <property type="match status" value="1"/>
</dbReference>
<keyword evidence="8" id="KW-1185">Reference proteome</keyword>
<evidence type="ECO:0000256" key="5">
    <source>
        <dbReference type="ARBA" id="ARBA00023002"/>
    </source>
</evidence>
<evidence type="ECO:0000313" key="8">
    <source>
        <dbReference type="Proteomes" id="UP001187346"/>
    </source>
</evidence>
<organism evidence="7 8">
    <name type="scientific">Streptomyces prunicolor</name>
    <dbReference type="NCBI Taxonomy" id="67348"/>
    <lineage>
        <taxon>Bacteria</taxon>
        <taxon>Bacillati</taxon>
        <taxon>Actinomycetota</taxon>
        <taxon>Actinomycetes</taxon>
        <taxon>Kitasatosporales</taxon>
        <taxon>Streptomycetaceae</taxon>
        <taxon>Streptomyces</taxon>
    </lineage>
</organism>